<proteinExistence type="predicted"/>
<dbReference type="EMBL" id="BPPX01000062">
    <property type="protein sequence ID" value="GJC90882.1"/>
    <property type="molecule type" value="Genomic_DNA"/>
</dbReference>
<reference evidence="1 2" key="1">
    <citation type="submission" date="2021-07" db="EMBL/GenBank/DDBJ databases">
        <title>Genome data of Colletotrichum spaethianum.</title>
        <authorList>
            <person name="Utami Y.D."/>
            <person name="Hiruma K."/>
        </authorList>
    </citation>
    <scope>NUCLEOTIDE SEQUENCE [LARGE SCALE GENOMIC DNA]</scope>
    <source>
        <strain evidence="1 2">MAFF 242679</strain>
    </source>
</reference>
<dbReference type="Proteomes" id="UP001055172">
    <property type="component" value="Unassembled WGS sequence"/>
</dbReference>
<gene>
    <name evidence="1" type="ORF">ColLi_13720</name>
</gene>
<comment type="caution">
    <text evidence="1">The sequence shown here is derived from an EMBL/GenBank/DDBJ whole genome shotgun (WGS) entry which is preliminary data.</text>
</comment>
<sequence>MSHVDIAKGLTTLRIKSPDEQLGVTRARPREVRELLHRCQFRLQVRGNVKDEGPRHFLVG</sequence>
<evidence type="ECO:0000313" key="2">
    <source>
        <dbReference type="Proteomes" id="UP001055172"/>
    </source>
</evidence>
<dbReference type="AlphaFoldDB" id="A0AA37LZT1"/>
<organism evidence="1 2">
    <name type="scientific">Colletotrichum liriopes</name>
    <dbReference type="NCBI Taxonomy" id="708192"/>
    <lineage>
        <taxon>Eukaryota</taxon>
        <taxon>Fungi</taxon>
        <taxon>Dikarya</taxon>
        <taxon>Ascomycota</taxon>
        <taxon>Pezizomycotina</taxon>
        <taxon>Sordariomycetes</taxon>
        <taxon>Hypocreomycetidae</taxon>
        <taxon>Glomerellales</taxon>
        <taxon>Glomerellaceae</taxon>
        <taxon>Colletotrichum</taxon>
        <taxon>Colletotrichum spaethianum species complex</taxon>
    </lineage>
</organism>
<protein>
    <submittedName>
        <fullName evidence="1">Uncharacterized protein</fullName>
    </submittedName>
</protein>
<evidence type="ECO:0000313" key="1">
    <source>
        <dbReference type="EMBL" id="GJC90882.1"/>
    </source>
</evidence>
<name>A0AA37LZT1_9PEZI</name>
<keyword evidence="2" id="KW-1185">Reference proteome</keyword>
<accession>A0AA37LZT1</accession>